<reference evidence="1" key="1">
    <citation type="submission" date="2018-05" db="EMBL/GenBank/DDBJ databases">
        <authorList>
            <person name="Lanie J.A."/>
            <person name="Ng W.-L."/>
            <person name="Kazmierczak K.M."/>
            <person name="Andrzejewski T.M."/>
            <person name="Davidsen T.M."/>
            <person name="Wayne K.J."/>
            <person name="Tettelin H."/>
            <person name="Glass J.I."/>
            <person name="Rusch D."/>
            <person name="Podicherti R."/>
            <person name="Tsui H.-C.T."/>
            <person name="Winkler M.E."/>
        </authorList>
    </citation>
    <scope>NUCLEOTIDE SEQUENCE</scope>
</reference>
<sequence length="118" mass="13362">MYVDVEANENIHENFSMLYRDVSVSREIYCIKYNIEGEESPVQVIGWDKETQSPCAAYACQIEESGDGIATLIHGGTGGIRIKPLEDEAEWKLGEPKQKGVTHLVYSRDCFIVYKDEI</sequence>
<proteinExistence type="predicted"/>
<dbReference type="AlphaFoldDB" id="A0A381V2J3"/>
<dbReference type="EMBL" id="UINC01007565">
    <property type="protein sequence ID" value="SVA34048.1"/>
    <property type="molecule type" value="Genomic_DNA"/>
</dbReference>
<evidence type="ECO:0000313" key="1">
    <source>
        <dbReference type="EMBL" id="SVA34048.1"/>
    </source>
</evidence>
<organism evidence="1">
    <name type="scientific">marine metagenome</name>
    <dbReference type="NCBI Taxonomy" id="408172"/>
    <lineage>
        <taxon>unclassified sequences</taxon>
        <taxon>metagenomes</taxon>
        <taxon>ecological metagenomes</taxon>
    </lineage>
</organism>
<gene>
    <name evidence="1" type="ORF">METZ01_LOCUS86902</name>
</gene>
<name>A0A381V2J3_9ZZZZ</name>
<protein>
    <submittedName>
        <fullName evidence="1">Uncharacterized protein</fullName>
    </submittedName>
</protein>
<accession>A0A381V2J3</accession>